<evidence type="ECO:0000256" key="1">
    <source>
        <dbReference type="ARBA" id="ARBA00004167"/>
    </source>
</evidence>
<keyword evidence="3" id="KW-0472">Membrane</keyword>
<keyword evidence="4" id="KW-0808">Transferase</keyword>
<dbReference type="Proteomes" id="UP000443843">
    <property type="component" value="Unassembled WGS sequence"/>
</dbReference>
<dbReference type="PANTHER" id="PTHR21461">
    <property type="entry name" value="GLYCOSYLTRANSFERASE FAMILY 92 PROTEIN"/>
    <property type="match status" value="1"/>
</dbReference>
<dbReference type="SUPFAM" id="SSF53448">
    <property type="entry name" value="Nucleotide-diphospho-sugar transferases"/>
    <property type="match status" value="1"/>
</dbReference>
<organism evidence="4 5">
    <name type="scientific">Pseudooceanicola pacificus</name>
    <dbReference type="NCBI Taxonomy" id="2676438"/>
    <lineage>
        <taxon>Bacteria</taxon>
        <taxon>Pseudomonadati</taxon>
        <taxon>Pseudomonadota</taxon>
        <taxon>Alphaproteobacteria</taxon>
        <taxon>Rhodobacterales</taxon>
        <taxon>Paracoccaceae</taxon>
        <taxon>Pseudooceanicola</taxon>
    </lineage>
</organism>
<dbReference type="AlphaFoldDB" id="A0A844W1I9"/>
<dbReference type="Gene3D" id="3.90.550.10">
    <property type="entry name" value="Spore Coat Polysaccharide Biosynthesis Protein SpsA, Chain A"/>
    <property type="match status" value="1"/>
</dbReference>
<dbReference type="Pfam" id="PF13704">
    <property type="entry name" value="Glyco_tranf_2_4"/>
    <property type="match status" value="1"/>
</dbReference>
<keyword evidence="3" id="KW-1133">Transmembrane helix</keyword>
<evidence type="ECO:0000313" key="4">
    <source>
        <dbReference type="EMBL" id="MWB77986.1"/>
    </source>
</evidence>
<evidence type="ECO:0000256" key="3">
    <source>
        <dbReference type="ARBA" id="ARBA00022989"/>
    </source>
</evidence>
<dbReference type="EMBL" id="WNXQ01000003">
    <property type="protein sequence ID" value="MWB77986.1"/>
    <property type="molecule type" value="Genomic_DNA"/>
</dbReference>
<protein>
    <submittedName>
        <fullName evidence="4">Glycosyltransferase</fullName>
    </submittedName>
</protein>
<keyword evidence="2" id="KW-0812">Transmembrane</keyword>
<dbReference type="CDD" id="cd00761">
    <property type="entry name" value="Glyco_tranf_GTA_type"/>
    <property type="match status" value="1"/>
</dbReference>
<sequence length="304" mass="35420">MMTPMTGSDGYRALRRKADMLRVRIKNRMQRRTRCYPHDLGLLAIMKNEAMNLDEWIRHHLWQGVDRIYLIDNGSTDDTAQVLAPWLASGRVSCISCPEPHGQWHHYRKAIRNFSIRAQCRWLMLADLDEFWFRPDGGTLPDLLADFDKFDLIYTNWSIFGSSGLRGHPDSIRRSLTLRRPGLGPHDSTKWILRTSSLHRTSQIGIHKVRGINSRRTVSDNERLRINHYIIQSEDYFRRVKMTRGSAALASRDSLRDMEYFRGIDVLCTEEDRLLADMLARQDPIRLSDRLRDRAPSDHPVPAV</sequence>
<comment type="caution">
    <text evidence="4">The sequence shown here is derived from an EMBL/GenBank/DDBJ whole genome shotgun (WGS) entry which is preliminary data.</text>
</comment>
<reference evidence="4 5" key="1">
    <citation type="submission" date="2019-11" db="EMBL/GenBank/DDBJ databases">
        <title>Pseudooceanicola pacifica sp. nov., isolated from deep-sea sediment of the Pacific Ocean.</title>
        <authorList>
            <person name="Lyu L."/>
        </authorList>
    </citation>
    <scope>NUCLEOTIDE SEQUENCE [LARGE SCALE GENOMIC DNA]</scope>
    <source>
        <strain evidence="4 5">216_PA32_1</strain>
    </source>
</reference>
<accession>A0A844W1I9</accession>
<name>A0A844W1I9_9RHOB</name>
<dbReference type="GO" id="GO:0016020">
    <property type="term" value="C:membrane"/>
    <property type="evidence" value="ECO:0007669"/>
    <property type="project" value="UniProtKB-SubCell"/>
</dbReference>
<keyword evidence="5" id="KW-1185">Reference proteome</keyword>
<dbReference type="GO" id="GO:0016757">
    <property type="term" value="F:glycosyltransferase activity"/>
    <property type="evidence" value="ECO:0007669"/>
    <property type="project" value="TreeGrafter"/>
</dbReference>
<dbReference type="PANTHER" id="PTHR21461:SF69">
    <property type="entry name" value="GLYCOSYLTRANSFERASE FAMILY 92 PROTEIN"/>
    <property type="match status" value="1"/>
</dbReference>
<proteinExistence type="predicted"/>
<comment type="subcellular location">
    <subcellularLocation>
        <location evidence="1">Membrane</location>
        <topology evidence="1">Single-pass membrane protein</topology>
    </subcellularLocation>
</comment>
<dbReference type="InterPro" id="IPR029044">
    <property type="entry name" value="Nucleotide-diphossugar_trans"/>
</dbReference>
<evidence type="ECO:0000256" key="2">
    <source>
        <dbReference type="ARBA" id="ARBA00022692"/>
    </source>
</evidence>
<dbReference type="GO" id="GO:0005737">
    <property type="term" value="C:cytoplasm"/>
    <property type="evidence" value="ECO:0007669"/>
    <property type="project" value="TreeGrafter"/>
</dbReference>
<evidence type="ECO:0000313" key="5">
    <source>
        <dbReference type="Proteomes" id="UP000443843"/>
    </source>
</evidence>
<gene>
    <name evidence="4" type="ORF">GLS40_08135</name>
</gene>